<gene>
    <name evidence="1" type="ORF">WKV44_08755</name>
</gene>
<comment type="caution">
    <text evidence="1">The sequence shown here is derived from an EMBL/GenBank/DDBJ whole genome shotgun (WGS) entry which is preliminary data.</text>
</comment>
<proteinExistence type="predicted"/>
<dbReference type="Proteomes" id="UP001466331">
    <property type="component" value="Unassembled WGS sequence"/>
</dbReference>
<sequence length="263" mass="30643">MSKEKLPRIDLNKNTITSYDGRKTMDNLLSPRKLRSLRAEILFAKRLRNLGYLPTWISTDWADTGENELFLPDCILPDRRIKQPDLLLRLPATATIAVDVTIRRSRHFPLTPMGAYLFFNSELEALERWQTYVGIPVWLALSSDNKRWQIIDLDSLLSLKNQLDIVFELEGLICYFQAIRIPCNLLADFPFFSVRPDFGSELFEATARAHLTYLRMLKKQHSIIKEQHNTENIDELYGLFKNSPVERYILYKELEHIVGADIV</sequence>
<evidence type="ECO:0000313" key="2">
    <source>
        <dbReference type="Proteomes" id="UP001466331"/>
    </source>
</evidence>
<dbReference type="RefSeq" id="WP_420070081.1">
    <property type="nucleotide sequence ID" value="NZ_JBCHKQ010000004.1"/>
</dbReference>
<keyword evidence="2" id="KW-1185">Reference proteome</keyword>
<evidence type="ECO:0000313" key="1">
    <source>
        <dbReference type="EMBL" id="MEM5948631.1"/>
    </source>
</evidence>
<protein>
    <submittedName>
        <fullName evidence="1">Uncharacterized protein</fullName>
    </submittedName>
</protein>
<name>A0ABU9UDW1_9SPIR</name>
<reference evidence="1 2" key="1">
    <citation type="submission" date="2024-03" db="EMBL/GenBank/DDBJ databases">
        <title>Ignisphaera cupida sp. nov., a hyperthermophilic hydrolytic archaeon from a hot spring of Kamchatka, and proposal of Ignisphaeraceae fam. nov.</title>
        <authorList>
            <person name="Podosokorskaya O.A."/>
            <person name="Elcheninov A.G."/>
            <person name="Maltseva A.I."/>
            <person name="Zayulina K.S."/>
            <person name="Novikov A."/>
            <person name="Merkel A.Y."/>
        </authorList>
    </citation>
    <scope>NUCLEOTIDE SEQUENCE [LARGE SCALE GENOMIC DNA]</scope>
    <source>
        <strain evidence="1 2">38H-sp</strain>
    </source>
</reference>
<dbReference type="EMBL" id="JBCHKQ010000004">
    <property type="protein sequence ID" value="MEM5948631.1"/>
    <property type="molecule type" value="Genomic_DNA"/>
</dbReference>
<accession>A0ABU9UDW1</accession>
<organism evidence="1 2">
    <name type="scientific">Rarispira pelagica</name>
    <dbReference type="NCBI Taxonomy" id="3141764"/>
    <lineage>
        <taxon>Bacteria</taxon>
        <taxon>Pseudomonadati</taxon>
        <taxon>Spirochaetota</taxon>
        <taxon>Spirochaetia</taxon>
        <taxon>Winmispirales</taxon>
        <taxon>Winmispiraceae</taxon>
        <taxon>Rarispira</taxon>
    </lineage>
</organism>